<keyword evidence="2" id="KW-0238">DNA-binding</keyword>
<dbReference type="PRINTS" id="PR00033">
    <property type="entry name" value="HTHASNC"/>
</dbReference>
<dbReference type="Gene3D" id="3.30.70.920">
    <property type="match status" value="1"/>
</dbReference>
<proteinExistence type="predicted"/>
<accession>A0ABN2RZ53</accession>
<dbReference type="InterPro" id="IPR011008">
    <property type="entry name" value="Dimeric_a/b-barrel"/>
</dbReference>
<evidence type="ECO:0000256" key="1">
    <source>
        <dbReference type="ARBA" id="ARBA00023015"/>
    </source>
</evidence>
<evidence type="ECO:0000313" key="6">
    <source>
        <dbReference type="Proteomes" id="UP001499854"/>
    </source>
</evidence>
<evidence type="ECO:0000259" key="4">
    <source>
        <dbReference type="PROSITE" id="PS50956"/>
    </source>
</evidence>
<sequence>MDSLDRAIIDVLRRDARASFADVGTEVGLSASAVKRRVDKLRADGAIRGFSAIVDQSALGWTTEAFVEVYCGDRTSPDVIRECVARHPEVVAAYTVTGDADALLHLVAEDMRHLEEALERIRREPEIQRTRSALVLTRLLARDPTV</sequence>
<dbReference type="Pfam" id="PF13404">
    <property type="entry name" value="HTH_AsnC-type"/>
    <property type="match status" value="1"/>
</dbReference>
<dbReference type="RefSeq" id="WP_344658815.1">
    <property type="nucleotide sequence ID" value="NZ_BAAAQM010000023.1"/>
</dbReference>
<keyword evidence="1" id="KW-0805">Transcription regulation</keyword>
<dbReference type="InterPro" id="IPR036388">
    <property type="entry name" value="WH-like_DNA-bd_sf"/>
</dbReference>
<protein>
    <submittedName>
        <fullName evidence="5">Lrp/AsnC family transcriptional regulator</fullName>
    </submittedName>
</protein>
<evidence type="ECO:0000256" key="3">
    <source>
        <dbReference type="ARBA" id="ARBA00023163"/>
    </source>
</evidence>
<keyword evidence="3" id="KW-0804">Transcription</keyword>
<dbReference type="PROSITE" id="PS50956">
    <property type="entry name" value="HTH_ASNC_2"/>
    <property type="match status" value="1"/>
</dbReference>
<gene>
    <name evidence="5" type="ORF">GCM10009838_42520</name>
</gene>
<dbReference type="EMBL" id="BAAAQM010000023">
    <property type="protein sequence ID" value="GAA1977571.1"/>
    <property type="molecule type" value="Genomic_DNA"/>
</dbReference>
<reference evidence="5 6" key="1">
    <citation type="journal article" date="2019" name="Int. J. Syst. Evol. Microbiol.">
        <title>The Global Catalogue of Microorganisms (GCM) 10K type strain sequencing project: providing services to taxonomists for standard genome sequencing and annotation.</title>
        <authorList>
            <consortium name="The Broad Institute Genomics Platform"/>
            <consortium name="The Broad Institute Genome Sequencing Center for Infectious Disease"/>
            <person name="Wu L."/>
            <person name="Ma J."/>
        </authorList>
    </citation>
    <scope>NUCLEOTIDE SEQUENCE [LARGE SCALE GENOMIC DNA]</scope>
    <source>
        <strain evidence="5 6">JCM 16013</strain>
    </source>
</reference>
<comment type="caution">
    <text evidence="5">The sequence shown here is derived from an EMBL/GenBank/DDBJ whole genome shotgun (WGS) entry which is preliminary data.</text>
</comment>
<dbReference type="PANTHER" id="PTHR30154:SF45">
    <property type="entry name" value="TRANSCRIPTIONAL REGULATORY PROTEIN (PROBABLY ASNC-FAMILY)-RELATED"/>
    <property type="match status" value="1"/>
</dbReference>
<keyword evidence="6" id="KW-1185">Reference proteome</keyword>
<dbReference type="PANTHER" id="PTHR30154">
    <property type="entry name" value="LEUCINE-RESPONSIVE REGULATORY PROTEIN"/>
    <property type="match status" value="1"/>
</dbReference>
<dbReference type="InterPro" id="IPR036390">
    <property type="entry name" value="WH_DNA-bd_sf"/>
</dbReference>
<dbReference type="SUPFAM" id="SSF54909">
    <property type="entry name" value="Dimeric alpha+beta barrel"/>
    <property type="match status" value="1"/>
</dbReference>
<dbReference type="InterPro" id="IPR019885">
    <property type="entry name" value="Tscrpt_reg_HTH_AsnC-type_CS"/>
</dbReference>
<evidence type="ECO:0000256" key="2">
    <source>
        <dbReference type="ARBA" id="ARBA00023125"/>
    </source>
</evidence>
<dbReference type="InterPro" id="IPR019888">
    <property type="entry name" value="Tscrpt_reg_AsnC-like"/>
</dbReference>
<organism evidence="5 6">
    <name type="scientific">Catenulispora subtropica</name>
    <dbReference type="NCBI Taxonomy" id="450798"/>
    <lineage>
        <taxon>Bacteria</taxon>
        <taxon>Bacillati</taxon>
        <taxon>Actinomycetota</taxon>
        <taxon>Actinomycetes</taxon>
        <taxon>Catenulisporales</taxon>
        <taxon>Catenulisporaceae</taxon>
        <taxon>Catenulispora</taxon>
    </lineage>
</organism>
<feature type="domain" description="HTH asnC-type" evidence="4">
    <location>
        <begin position="1"/>
        <end position="62"/>
    </location>
</feature>
<name>A0ABN2RZ53_9ACTN</name>
<dbReference type="InterPro" id="IPR000485">
    <property type="entry name" value="AsnC-type_HTH_dom"/>
</dbReference>
<dbReference type="PROSITE" id="PS00519">
    <property type="entry name" value="HTH_ASNC_1"/>
    <property type="match status" value="1"/>
</dbReference>
<dbReference type="Proteomes" id="UP001499854">
    <property type="component" value="Unassembled WGS sequence"/>
</dbReference>
<dbReference type="SMART" id="SM00344">
    <property type="entry name" value="HTH_ASNC"/>
    <property type="match status" value="1"/>
</dbReference>
<dbReference type="SUPFAM" id="SSF46785">
    <property type="entry name" value="Winged helix' DNA-binding domain"/>
    <property type="match status" value="1"/>
</dbReference>
<dbReference type="Gene3D" id="1.10.10.10">
    <property type="entry name" value="Winged helix-like DNA-binding domain superfamily/Winged helix DNA-binding domain"/>
    <property type="match status" value="1"/>
</dbReference>
<dbReference type="Pfam" id="PF01037">
    <property type="entry name" value="AsnC_trans_reg"/>
    <property type="match status" value="1"/>
</dbReference>
<evidence type="ECO:0000313" key="5">
    <source>
        <dbReference type="EMBL" id="GAA1977571.1"/>
    </source>
</evidence>
<dbReference type="InterPro" id="IPR019887">
    <property type="entry name" value="Tscrpt_reg_AsnC/Lrp_C"/>
</dbReference>